<feature type="binding site" evidence="10">
    <location>
        <position position="324"/>
    </location>
    <ligand>
        <name>Mg(2+)</name>
        <dbReference type="ChEBI" id="CHEBI:18420"/>
    </ligand>
</feature>
<dbReference type="InterPro" id="IPR008141">
    <property type="entry name" value="Ala_DH"/>
</dbReference>
<feature type="binding site" evidence="9">
    <location>
        <position position="280"/>
    </location>
    <ligand>
        <name>NAD(+)</name>
        <dbReference type="ChEBI" id="CHEBI:57540"/>
    </ligand>
</feature>
<dbReference type="EC" id="1.4.1.1" evidence="3 6"/>
<dbReference type="AlphaFoldDB" id="C0GE05"/>
<dbReference type="SMART" id="SM01003">
    <property type="entry name" value="AlaDh_PNT_N"/>
    <property type="match status" value="1"/>
</dbReference>
<comment type="catalytic activity">
    <reaction evidence="6">
        <text>L-alanine + NAD(+) + H2O = pyruvate + NH4(+) + NADH + H(+)</text>
        <dbReference type="Rhea" id="RHEA:18405"/>
        <dbReference type="ChEBI" id="CHEBI:15361"/>
        <dbReference type="ChEBI" id="CHEBI:15377"/>
        <dbReference type="ChEBI" id="CHEBI:15378"/>
        <dbReference type="ChEBI" id="CHEBI:28938"/>
        <dbReference type="ChEBI" id="CHEBI:57540"/>
        <dbReference type="ChEBI" id="CHEBI:57945"/>
        <dbReference type="ChEBI" id="CHEBI:57972"/>
        <dbReference type="EC" id="1.4.1.1"/>
    </reaction>
</comment>
<evidence type="ECO:0000256" key="1">
    <source>
        <dbReference type="ARBA" id="ARBA00005206"/>
    </source>
</evidence>
<feature type="binding site" evidence="9">
    <location>
        <position position="134"/>
    </location>
    <ligand>
        <name>NAD(+)</name>
        <dbReference type="ChEBI" id="CHEBI:57540"/>
    </ligand>
</feature>
<feature type="binding site" evidence="8">
    <location>
        <position position="75"/>
    </location>
    <ligand>
        <name>substrate</name>
    </ligand>
</feature>
<dbReference type="Gene3D" id="3.40.50.720">
    <property type="entry name" value="NAD(P)-binding Rossmann-like Domain"/>
    <property type="match status" value="2"/>
</dbReference>
<sequence>MIIGVPKEIKEDEKRVSLVPSGVQMLTQSGHRVLVENDAGVGAGFSDEEYRQAGAEIFESGQALWQEAQMIVKVKEPLPGEYQLIQDGQIILTFLHLAAVPQLARVLAEKKAVAVAYETIEGPNRSLPLLEPMSEIAGRMATQIGARLLESTFGGRGVLMGGVPGVPPADVVIIGGGTVGVTATRVAIGMGAQVTILDINSQRLREIYRLFDGRIVSLMSNSYSLERVVQYADLLIGAVLLPGGRAPRLVTEEMVKTMKPGAVIIDVAIDQGGIVETIDRVTTHSSPTYSKHGVLHYAVPNMPGAVPRTATFALTNVTTGFVLELANKGYKAAFAENEMLAAGANVVHGHFVHPAVAEAVNMDYTPLNRVLQQF</sequence>
<evidence type="ECO:0000313" key="14">
    <source>
        <dbReference type="Proteomes" id="UP000006443"/>
    </source>
</evidence>
<keyword evidence="5 6" id="KW-0520">NAD</keyword>
<dbReference type="OrthoDB" id="9804592at2"/>
<evidence type="ECO:0000256" key="6">
    <source>
        <dbReference type="PIRNR" id="PIRNR000183"/>
    </source>
</evidence>
<dbReference type="Pfam" id="PF05222">
    <property type="entry name" value="AlaDh_PNT_N"/>
    <property type="match status" value="1"/>
</dbReference>
<dbReference type="NCBIfam" id="TIGR00518">
    <property type="entry name" value="alaDH"/>
    <property type="match status" value="1"/>
</dbReference>
<feature type="binding site" evidence="9">
    <location>
        <begin position="299"/>
        <end position="302"/>
    </location>
    <ligand>
        <name>NAD(+)</name>
        <dbReference type="ChEBI" id="CHEBI:57540"/>
    </ligand>
</feature>
<reference evidence="13 14" key="1">
    <citation type="submission" date="2009-02" db="EMBL/GenBank/DDBJ databases">
        <title>Sequencing of the draft genome and assembly of Dethiobacter alkaliphilus AHT 1.</title>
        <authorList>
            <consortium name="US DOE Joint Genome Institute (JGI-PGF)"/>
            <person name="Lucas S."/>
            <person name="Copeland A."/>
            <person name="Lapidus A."/>
            <person name="Glavina del Rio T."/>
            <person name="Dalin E."/>
            <person name="Tice H."/>
            <person name="Bruce D."/>
            <person name="Goodwin L."/>
            <person name="Pitluck S."/>
            <person name="Larimer F."/>
            <person name="Land M.L."/>
            <person name="Hauser L."/>
            <person name="Muyzer G."/>
        </authorList>
    </citation>
    <scope>NUCLEOTIDE SEQUENCE [LARGE SCALE GENOMIC DNA]</scope>
    <source>
        <strain evidence="13 14">AHT 1</strain>
    </source>
</reference>
<protein>
    <recommendedName>
        <fullName evidence="3 6">Alanine dehydrogenase</fullName>
        <ecNumber evidence="3 6">1.4.1.1</ecNumber>
    </recommendedName>
</protein>
<comment type="caution">
    <text evidence="13">The sequence shown here is derived from an EMBL/GenBank/DDBJ whole genome shotgun (WGS) entry which is preliminary data.</text>
</comment>
<dbReference type="PIRSF" id="PIRSF000183">
    <property type="entry name" value="Alanine_dh"/>
    <property type="match status" value="1"/>
</dbReference>
<comment type="similarity">
    <text evidence="2 6">Belongs to the AlaDH/PNT family.</text>
</comment>
<dbReference type="GO" id="GO:0042853">
    <property type="term" value="P:L-alanine catabolic process"/>
    <property type="evidence" value="ECO:0007669"/>
    <property type="project" value="UniProtKB-UniPathway"/>
</dbReference>
<organism evidence="13 14">
    <name type="scientific">Dethiobacter alkaliphilus AHT 1</name>
    <dbReference type="NCBI Taxonomy" id="555088"/>
    <lineage>
        <taxon>Bacteria</taxon>
        <taxon>Bacillati</taxon>
        <taxon>Bacillota</taxon>
        <taxon>Dethiobacteria</taxon>
        <taxon>Dethiobacterales</taxon>
        <taxon>Dethiobacteraceae</taxon>
        <taxon>Dethiobacter</taxon>
    </lineage>
</organism>
<dbReference type="EMBL" id="ACJM01000003">
    <property type="protein sequence ID" value="EEG78299.1"/>
    <property type="molecule type" value="Genomic_DNA"/>
</dbReference>
<dbReference type="RefSeq" id="WP_008514936.1">
    <property type="nucleotide sequence ID" value="NZ_ACJM01000003.1"/>
</dbReference>
<keyword evidence="14" id="KW-1185">Reference proteome</keyword>
<feature type="binding site" evidence="8">
    <location>
        <position position="15"/>
    </location>
    <ligand>
        <name>substrate</name>
    </ligand>
</feature>
<evidence type="ECO:0000256" key="3">
    <source>
        <dbReference type="ARBA" id="ARBA00012897"/>
    </source>
</evidence>
<feature type="active site" description="Proton donor/acceptor" evidence="7">
    <location>
        <position position="270"/>
    </location>
</feature>
<dbReference type="CDD" id="cd05305">
    <property type="entry name" value="L-AlaDH"/>
    <property type="match status" value="1"/>
</dbReference>
<keyword evidence="10" id="KW-0460">Magnesium</keyword>
<comment type="pathway">
    <text evidence="1">Amino-acid degradation; L-alanine degradation via dehydrogenase pathway; NH(3) and pyruvate from L-alanine: step 1/1.</text>
</comment>
<evidence type="ECO:0000256" key="10">
    <source>
        <dbReference type="PIRSR" id="PIRSR000183-4"/>
    </source>
</evidence>
<feature type="active site" description="Proton donor/acceptor" evidence="7">
    <location>
        <position position="96"/>
    </location>
</feature>
<evidence type="ECO:0000256" key="4">
    <source>
        <dbReference type="ARBA" id="ARBA00023002"/>
    </source>
</evidence>
<dbReference type="GO" id="GO:0046872">
    <property type="term" value="F:metal ion binding"/>
    <property type="evidence" value="ECO:0007669"/>
    <property type="project" value="UniProtKB-KW"/>
</dbReference>
<dbReference type="GO" id="GO:0000166">
    <property type="term" value="F:nucleotide binding"/>
    <property type="evidence" value="ECO:0007669"/>
    <property type="project" value="UniProtKB-KW"/>
</dbReference>
<dbReference type="InterPro" id="IPR008143">
    <property type="entry name" value="Ala_DH/PNT_CS2"/>
</dbReference>
<dbReference type="InterPro" id="IPR007698">
    <property type="entry name" value="AlaDH/PNT_NAD(H)-bd"/>
</dbReference>
<dbReference type="SMART" id="SM01002">
    <property type="entry name" value="AlaDh_PNT_C"/>
    <property type="match status" value="1"/>
</dbReference>
<name>C0GE05_DETAL</name>
<evidence type="ECO:0000259" key="12">
    <source>
        <dbReference type="SMART" id="SM01003"/>
    </source>
</evidence>
<feature type="binding site" evidence="9">
    <location>
        <begin position="239"/>
        <end position="240"/>
    </location>
    <ligand>
        <name>NAD(+)</name>
        <dbReference type="ChEBI" id="CHEBI:57540"/>
    </ligand>
</feature>
<feature type="binding site" evidence="9">
    <location>
        <position position="198"/>
    </location>
    <ligand>
        <name>NAD(+)</name>
        <dbReference type="ChEBI" id="CHEBI:57540"/>
    </ligand>
</feature>
<accession>C0GE05</accession>
<keyword evidence="10" id="KW-0479">Metal-binding</keyword>
<dbReference type="PANTHER" id="PTHR42795">
    <property type="entry name" value="ALANINE DEHYDROGENASE"/>
    <property type="match status" value="1"/>
</dbReference>
<dbReference type="PROSITE" id="PS00837">
    <property type="entry name" value="ALADH_PNT_2"/>
    <property type="match status" value="1"/>
</dbReference>
<feature type="binding site" evidence="9">
    <location>
        <begin position="267"/>
        <end position="270"/>
    </location>
    <ligand>
        <name>NAD(+)</name>
        <dbReference type="ChEBI" id="CHEBI:57540"/>
    </ligand>
</feature>
<evidence type="ECO:0000256" key="5">
    <source>
        <dbReference type="ARBA" id="ARBA00023027"/>
    </source>
</evidence>
<feature type="binding site" evidence="9">
    <location>
        <position position="203"/>
    </location>
    <ligand>
        <name>NAD(+)</name>
        <dbReference type="ChEBI" id="CHEBI:57540"/>
    </ligand>
</feature>
<dbReference type="GO" id="GO:0005886">
    <property type="term" value="C:plasma membrane"/>
    <property type="evidence" value="ECO:0007669"/>
    <property type="project" value="TreeGrafter"/>
</dbReference>
<proteinExistence type="inferred from homology"/>
<dbReference type="GO" id="GO:0000286">
    <property type="term" value="F:alanine dehydrogenase activity"/>
    <property type="evidence" value="ECO:0007669"/>
    <property type="project" value="UniProtKB-UniRule"/>
</dbReference>
<dbReference type="Pfam" id="PF01262">
    <property type="entry name" value="AlaDh_PNT_C"/>
    <property type="match status" value="1"/>
</dbReference>
<feature type="domain" description="Alanine dehydrogenase/pyridine nucleotide transhydrogenase N-terminal" evidence="12">
    <location>
        <begin position="4"/>
        <end position="137"/>
    </location>
</feature>
<evidence type="ECO:0000256" key="8">
    <source>
        <dbReference type="PIRSR" id="PIRSR000183-2"/>
    </source>
</evidence>
<comment type="cofactor">
    <cofactor evidence="10">
        <name>Mg(2+)</name>
        <dbReference type="ChEBI" id="CHEBI:18420"/>
    </cofactor>
    <text evidence="10">Binds 1 Mg(2+) ion per subunit.</text>
</comment>
<dbReference type="PANTHER" id="PTHR42795:SF1">
    <property type="entry name" value="ALANINE DEHYDROGENASE"/>
    <property type="match status" value="1"/>
</dbReference>
<dbReference type="Proteomes" id="UP000006443">
    <property type="component" value="Unassembled WGS sequence"/>
</dbReference>
<dbReference type="UniPathway" id="UPA00527">
    <property type="reaction ID" value="UER00585"/>
</dbReference>
<dbReference type="InterPro" id="IPR036291">
    <property type="entry name" value="NAD(P)-bd_dom_sf"/>
</dbReference>
<dbReference type="InterPro" id="IPR007886">
    <property type="entry name" value="AlaDH/PNT_N"/>
</dbReference>
<dbReference type="eggNOG" id="COG0686">
    <property type="taxonomic scope" value="Bacteria"/>
</dbReference>
<evidence type="ECO:0000256" key="2">
    <source>
        <dbReference type="ARBA" id="ARBA00005689"/>
    </source>
</evidence>
<evidence type="ECO:0000256" key="7">
    <source>
        <dbReference type="PIRSR" id="PIRSR000183-1"/>
    </source>
</evidence>
<dbReference type="FunFam" id="3.40.50.720:FF:000049">
    <property type="entry name" value="Alanine dehydrogenase"/>
    <property type="match status" value="1"/>
</dbReference>
<keyword evidence="9" id="KW-0547">Nucleotide-binding</keyword>
<keyword evidence="4 6" id="KW-0560">Oxidoreductase</keyword>
<dbReference type="SUPFAM" id="SSF51735">
    <property type="entry name" value="NAD(P)-binding Rossmann-fold domains"/>
    <property type="match status" value="1"/>
</dbReference>
<evidence type="ECO:0000313" key="13">
    <source>
        <dbReference type="EMBL" id="EEG78299.1"/>
    </source>
</evidence>
<feature type="binding site" evidence="9">
    <location>
        <position position="220"/>
    </location>
    <ligand>
        <name>NAD(+)</name>
        <dbReference type="ChEBI" id="CHEBI:57540"/>
    </ligand>
</feature>
<gene>
    <name evidence="13" type="ORF">DealDRAFT_0714</name>
</gene>
<evidence type="ECO:0000259" key="11">
    <source>
        <dbReference type="SMART" id="SM01002"/>
    </source>
</evidence>
<feature type="domain" description="Alanine dehydrogenase/pyridine nucleotide transhydrogenase NAD(H)-binding" evidence="11">
    <location>
        <begin position="149"/>
        <end position="298"/>
    </location>
</feature>
<evidence type="ECO:0000256" key="9">
    <source>
        <dbReference type="PIRSR" id="PIRSR000183-3"/>
    </source>
</evidence>
<dbReference type="STRING" id="555088.DealDRAFT_0714"/>
<dbReference type="SUPFAM" id="SSF52283">
    <property type="entry name" value="Formate/glycerate dehydrogenase catalytic domain-like"/>
    <property type="match status" value="1"/>
</dbReference>